<comment type="caution">
    <text evidence="5">The sequence shown here is derived from an EMBL/GenBank/DDBJ whole genome shotgun (WGS) entry which is preliminary data.</text>
</comment>
<evidence type="ECO:0000256" key="1">
    <source>
        <dbReference type="ARBA" id="ARBA00022729"/>
    </source>
</evidence>
<reference evidence="5 6" key="1">
    <citation type="submission" date="2021-06" db="EMBL/GenBank/DDBJ databases">
        <title>Caerostris extrusa draft genome.</title>
        <authorList>
            <person name="Kono N."/>
            <person name="Arakawa K."/>
        </authorList>
    </citation>
    <scope>NUCLEOTIDE SEQUENCE [LARGE SCALE GENOMIC DNA]</scope>
</reference>
<dbReference type="Proteomes" id="UP001054945">
    <property type="component" value="Unassembled WGS sequence"/>
</dbReference>
<feature type="domain" description="Ig-like" evidence="4">
    <location>
        <begin position="38"/>
        <end position="125"/>
    </location>
</feature>
<evidence type="ECO:0000259" key="4">
    <source>
        <dbReference type="PROSITE" id="PS50835"/>
    </source>
</evidence>
<evidence type="ECO:0000256" key="2">
    <source>
        <dbReference type="ARBA" id="ARBA00023157"/>
    </source>
</evidence>
<organism evidence="5 6">
    <name type="scientific">Caerostris extrusa</name>
    <name type="common">Bark spider</name>
    <name type="synonym">Caerostris bankana</name>
    <dbReference type="NCBI Taxonomy" id="172846"/>
    <lineage>
        <taxon>Eukaryota</taxon>
        <taxon>Metazoa</taxon>
        <taxon>Ecdysozoa</taxon>
        <taxon>Arthropoda</taxon>
        <taxon>Chelicerata</taxon>
        <taxon>Arachnida</taxon>
        <taxon>Araneae</taxon>
        <taxon>Araneomorphae</taxon>
        <taxon>Entelegynae</taxon>
        <taxon>Araneoidea</taxon>
        <taxon>Araneidae</taxon>
        <taxon>Caerostris</taxon>
    </lineage>
</organism>
<dbReference type="GO" id="GO:0005886">
    <property type="term" value="C:plasma membrane"/>
    <property type="evidence" value="ECO:0007669"/>
    <property type="project" value="TreeGrafter"/>
</dbReference>
<proteinExistence type="predicted"/>
<dbReference type="PANTHER" id="PTHR45080">
    <property type="entry name" value="CONTACTIN 5"/>
    <property type="match status" value="1"/>
</dbReference>
<dbReference type="InterPro" id="IPR050958">
    <property type="entry name" value="Cell_Adh-Cytoskel_Orgn"/>
</dbReference>
<keyword evidence="6" id="KW-1185">Reference proteome</keyword>
<name>A0AAV4WXW1_CAEEX</name>
<dbReference type="Gene3D" id="2.60.40.10">
    <property type="entry name" value="Immunoglobulins"/>
    <property type="match status" value="3"/>
</dbReference>
<dbReference type="GO" id="GO:0007156">
    <property type="term" value="P:homophilic cell adhesion via plasma membrane adhesion molecules"/>
    <property type="evidence" value="ECO:0007669"/>
    <property type="project" value="TreeGrafter"/>
</dbReference>
<dbReference type="PROSITE" id="PS50835">
    <property type="entry name" value="IG_LIKE"/>
    <property type="match status" value="1"/>
</dbReference>
<evidence type="ECO:0000313" key="6">
    <source>
        <dbReference type="Proteomes" id="UP001054945"/>
    </source>
</evidence>
<accession>A0AAV4WXW1</accession>
<evidence type="ECO:0000313" key="5">
    <source>
        <dbReference type="EMBL" id="GIY86358.1"/>
    </source>
</evidence>
<evidence type="ECO:0000256" key="3">
    <source>
        <dbReference type="ARBA" id="ARBA00023319"/>
    </source>
</evidence>
<dbReference type="EMBL" id="BPLR01016783">
    <property type="protein sequence ID" value="GIY86358.1"/>
    <property type="molecule type" value="Genomic_DNA"/>
</dbReference>
<dbReference type="InterPro" id="IPR007110">
    <property type="entry name" value="Ig-like_dom"/>
</dbReference>
<protein>
    <submittedName>
        <fullName evidence="5">Down syndrome cell adhesion molecule-like protein 1</fullName>
    </submittedName>
</protein>
<dbReference type="SUPFAM" id="SSF48726">
    <property type="entry name" value="Immunoglobulin"/>
    <property type="match status" value="2"/>
</dbReference>
<keyword evidence="3" id="KW-0393">Immunoglobulin domain</keyword>
<dbReference type="AlphaFoldDB" id="A0AAV4WXW1"/>
<keyword evidence="2" id="KW-1015">Disulfide bond</keyword>
<sequence length="179" mass="19426">MKCVLLVNFFQIFLMWISVGEYVICRGWTCCFPFMFPPALKEEKEAVPSALSESVTSRVLGNYTCIVSNAYGKDEYTASLTVTGDKDIASNDPSDSIRMSSTGSLIIQKVEASMKGPYTCEAENGFGSPLKKNHSCLCACSSCVVERANGYASKEGDLVSIPCRATGVPQPTITWTTVK</sequence>
<dbReference type="InterPro" id="IPR036179">
    <property type="entry name" value="Ig-like_dom_sf"/>
</dbReference>
<keyword evidence="1" id="KW-0732">Signal</keyword>
<dbReference type="PANTHER" id="PTHR45080:SF8">
    <property type="entry name" value="IG-LIKE DOMAIN-CONTAINING PROTEIN"/>
    <property type="match status" value="1"/>
</dbReference>
<dbReference type="InterPro" id="IPR013783">
    <property type="entry name" value="Ig-like_fold"/>
</dbReference>
<gene>
    <name evidence="5" type="primary">Dscaml1_0</name>
    <name evidence="5" type="ORF">CEXT_665531</name>
</gene>